<evidence type="ECO:0000256" key="1">
    <source>
        <dbReference type="SAM" id="MobiDB-lite"/>
    </source>
</evidence>
<keyword evidence="3" id="KW-1185">Reference proteome</keyword>
<accession>A0AAV7NY75</accession>
<gene>
    <name evidence="2" type="ORF">NDU88_008574</name>
</gene>
<evidence type="ECO:0000313" key="2">
    <source>
        <dbReference type="EMBL" id="KAJ1120404.1"/>
    </source>
</evidence>
<protein>
    <submittedName>
        <fullName evidence="2">Uncharacterized protein</fullName>
    </submittedName>
</protein>
<evidence type="ECO:0000313" key="3">
    <source>
        <dbReference type="Proteomes" id="UP001066276"/>
    </source>
</evidence>
<dbReference type="Proteomes" id="UP001066276">
    <property type="component" value="Chromosome 8"/>
</dbReference>
<comment type="caution">
    <text evidence="2">The sequence shown here is derived from an EMBL/GenBank/DDBJ whole genome shotgun (WGS) entry which is preliminary data.</text>
</comment>
<dbReference type="EMBL" id="JANPWB010000012">
    <property type="protein sequence ID" value="KAJ1120404.1"/>
    <property type="molecule type" value="Genomic_DNA"/>
</dbReference>
<feature type="region of interest" description="Disordered" evidence="1">
    <location>
        <begin position="1"/>
        <end position="37"/>
    </location>
</feature>
<organism evidence="2 3">
    <name type="scientific">Pleurodeles waltl</name>
    <name type="common">Iberian ribbed newt</name>
    <dbReference type="NCBI Taxonomy" id="8319"/>
    <lineage>
        <taxon>Eukaryota</taxon>
        <taxon>Metazoa</taxon>
        <taxon>Chordata</taxon>
        <taxon>Craniata</taxon>
        <taxon>Vertebrata</taxon>
        <taxon>Euteleostomi</taxon>
        <taxon>Amphibia</taxon>
        <taxon>Batrachia</taxon>
        <taxon>Caudata</taxon>
        <taxon>Salamandroidea</taxon>
        <taxon>Salamandridae</taxon>
        <taxon>Pleurodelinae</taxon>
        <taxon>Pleurodeles</taxon>
    </lineage>
</organism>
<proteinExistence type="predicted"/>
<dbReference type="AlphaFoldDB" id="A0AAV7NY75"/>
<name>A0AAV7NY75_PLEWA</name>
<reference evidence="2" key="1">
    <citation type="journal article" date="2022" name="bioRxiv">
        <title>Sequencing and chromosome-scale assembly of the giantPleurodeles waltlgenome.</title>
        <authorList>
            <person name="Brown T."/>
            <person name="Elewa A."/>
            <person name="Iarovenko S."/>
            <person name="Subramanian E."/>
            <person name="Araus A.J."/>
            <person name="Petzold A."/>
            <person name="Susuki M."/>
            <person name="Suzuki K.-i.T."/>
            <person name="Hayashi T."/>
            <person name="Toyoda A."/>
            <person name="Oliveira C."/>
            <person name="Osipova E."/>
            <person name="Leigh N.D."/>
            <person name="Simon A."/>
            <person name="Yun M.H."/>
        </authorList>
    </citation>
    <scope>NUCLEOTIDE SEQUENCE</scope>
    <source>
        <strain evidence="2">20211129_DDA</strain>
        <tissue evidence="2">Liver</tissue>
    </source>
</reference>
<sequence length="144" mass="14180">MASEVAKGSKTCTGSSLLAGWEPSSQNSDVTARKKPTSRCGPVAVVCGATRSAVSAGRGTEFCKKSSQLQGREAAQKRPALELFHHGLVKGPGGMATIVADTSASLGTAAVTIVSAATIAIVTSADITTAATVATGTVSASASA</sequence>